<dbReference type="Gene3D" id="2.60.120.1440">
    <property type="match status" value="1"/>
</dbReference>
<dbReference type="InterPro" id="IPR006860">
    <property type="entry name" value="FecR"/>
</dbReference>
<organism evidence="2 3">
    <name type="scientific">Hippea maritima (strain ATCC 700847 / DSM 10411 / MH2)</name>
    <dbReference type="NCBI Taxonomy" id="760142"/>
    <lineage>
        <taxon>Bacteria</taxon>
        <taxon>Pseudomonadati</taxon>
        <taxon>Campylobacterota</taxon>
        <taxon>Desulfurellia</taxon>
        <taxon>Desulfurellales</taxon>
        <taxon>Hippeaceae</taxon>
        <taxon>Hippea</taxon>
    </lineage>
</organism>
<dbReference type="OrthoDB" id="5415289at2"/>
<evidence type="ECO:0000313" key="2">
    <source>
        <dbReference type="EMBL" id="AEA33091.1"/>
    </source>
</evidence>
<dbReference type="KEGG" id="hmr:Hipma_0111"/>
<sequence>MRRNVFLIVVVFWSLFLNSAFSAKREFELSYSPNWLYKLTAKALLSIDKDGKVRLNVVDVCPALPQAYIWIKFYSKIEDVYWYNKCVCVDFKIKFKGKGRAAEIPLDSMNDPSTYKWKGPQKGFYEDEWSETSVKGEPCFCIKEFPELAGIKQFQIVDSNPNTFSFQTGNNPKPEDVGAYQESSYITALRGEVYIYRAKTHKWVKAKNRSKLYIGDIVKTSSGVVRILLKGRVALRVKPHTMFEIPKVKQNTKKGISFIKMTYGVLMAAAEKERRSRFEVYVPLYITGVRGTKFEVSYDAEKRFGCVRVFEHSVWISDRKKRKTVIVKEGMKSCVYGNGDGLPTKPEPMKPFNVEGKWKTNFGIVGFKQKGDKVFGSYPHDNGKIEGKLIGNVLVCKWSESPTYKPYRDAGDCRFLFSPDGNSFSGHWRYGFGGESWNGDWSGERMH</sequence>
<protein>
    <recommendedName>
        <fullName evidence="1">FecR protein domain-containing protein</fullName>
    </recommendedName>
</protein>
<accession>F2LX33</accession>
<reference evidence="3" key="2">
    <citation type="submission" date="2011-03" db="EMBL/GenBank/DDBJ databases">
        <title>The complete genome of Hippea maritima DSM 10411.</title>
        <authorList>
            <consortium name="US DOE Joint Genome Institute (JGI-PGF)"/>
            <person name="Lucas S."/>
            <person name="Copeland A."/>
            <person name="Lapidus A."/>
            <person name="Bruce D."/>
            <person name="Goodwin L."/>
            <person name="Pitluck S."/>
            <person name="Peters L."/>
            <person name="Kyrpides N."/>
            <person name="Mavromatis K."/>
            <person name="Pagani I."/>
            <person name="Ivanova N."/>
            <person name="Mikhailova N."/>
            <person name="Lu M."/>
            <person name="Detter J.C."/>
            <person name="Tapia R."/>
            <person name="Han C."/>
            <person name="Land M."/>
            <person name="Hauser L."/>
            <person name="Markowitz V."/>
            <person name="Cheng J.-F."/>
            <person name="Hugenholtz P."/>
            <person name="Woyke T."/>
            <person name="Wu D."/>
            <person name="Spring S."/>
            <person name="Schroeder M."/>
            <person name="Brambilla E."/>
            <person name="Klenk H.-P."/>
            <person name="Eisen J.A."/>
        </authorList>
    </citation>
    <scope>NUCLEOTIDE SEQUENCE [LARGE SCALE GENOMIC DNA]</scope>
    <source>
        <strain evidence="3">ATCC 700847 / DSM 10411 / MH2</strain>
    </source>
</reference>
<dbReference type="eggNOG" id="COG5513">
    <property type="taxonomic scope" value="Bacteria"/>
</dbReference>
<dbReference type="AlphaFoldDB" id="F2LX33"/>
<dbReference type="Proteomes" id="UP000008139">
    <property type="component" value="Chromosome"/>
</dbReference>
<dbReference type="HOGENOM" id="CLU_612198_0_0_7"/>
<proteinExistence type="predicted"/>
<gene>
    <name evidence="2" type="ordered locus">Hipma_0111</name>
</gene>
<reference evidence="2 3" key="1">
    <citation type="journal article" date="2011" name="Stand. Genomic Sci.">
        <title>Complete genome sequence of the thermophilic sulfur-reducer Hippea maritima type strain (MH(2)).</title>
        <authorList>
            <person name="Huntemann M."/>
            <person name="Lu M."/>
            <person name="Nolan M."/>
            <person name="Lapidus A."/>
            <person name="Lucas S."/>
            <person name="Hammon N."/>
            <person name="Deshpande S."/>
            <person name="Cheng J.F."/>
            <person name="Tapia R."/>
            <person name="Han C."/>
            <person name="Goodwin L."/>
            <person name="Pitluck S."/>
            <person name="Liolios K."/>
            <person name="Pagani I."/>
            <person name="Ivanova N."/>
            <person name="Ovchinikova G."/>
            <person name="Pati A."/>
            <person name="Chen A."/>
            <person name="Palaniappan K."/>
            <person name="Land M."/>
            <person name="Hauser L."/>
            <person name="Jeffries C.D."/>
            <person name="Detter J.C."/>
            <person name="Brambilla E.M."/>
            <person name="Rohde M."/>
            <person name="Spring S."/>
            <person name="Goker M."/>
            <person name="Woyke T."/>
            <person name="Bristow J."/>
            <person name="Eisen J.A."/>
            <person name="Markowitz V."/>
            <person name="Hugenholtz P."/>
            <person name="Kyrpides N.C."/>
            <person name="Klenk H.P."/>
            <person name="Mavromatis K."/>
        </authorList>
    </citation>
    <scope>NUCLEOTIDE SEQUENCE [LARGE SCALE GENOMIC DNA]</scope>
    <source>
        <strain evidence="3">ATCC 700847 / DSM 10411 / MH2</strain>
    </source>
</reference>
<dbReference type="STRING" id="760142.Hipma_0111"/>
<dbReference type="RefSeq" id="WP_013681136.1">
    <property type="nucleotide sequence ID" value="NC_015318.1"/>
</dbReference>
<feature type="domain" description="FecR protein" evidence="1">
    <location>
        <begin position="218"/>
        <end position="300"/>
    </location>
</feature>
<evidence type="ECO:0000313" key="3">
    <source>
        <dbReference type="Proteomes" id="UP000008139"/>
    </source>
</evidence>
<dbReference type="PANTHER" id="PTHR38731:SF3">
    <property type="entry name" value="BLL6125 PROTEIN"/>
    <property type="match status" value="1"/>
</dbReference>
<dbReference type="Pfam" id="PF04773">
    <property type="entry name" value="FecR"/>
    <property type="match status" value="1"/>
</dbReference>
<dbReference type="EMBL" id="CP002606">
    <property type="protein sequence ID" value="AEA33091.1"/>
    <property type="molecule type" value="Genomic_DNA"/>
</dbReference>
<name>F2LX33_HIPMA</name>
<dbReference type="PANTHER" id="PTHR38731">
    <property type="entry name" value="LIPL45-RELATED LIPOPROTEIN-RELATED"/>
    <property type="match status" value="1"/>
</dbReference>
<dbReference type="InParanoid" id="F2LX33"/>
<evidence type="ECO:0000259" key="1">
    <source>
        <dbReference type="Pfam" id="PF04773"/>
    </source>
</evidence>
<keyword evidence="3" id="KW-1185">Reference proteome</keyword>